<reference evidence="1 2" key="1">
    <citation type="journal article" date="2022" name="bioRxiv">
        <title>Genomics of Preaxostyla Flagellates Illuminates Evolutionary Transitions and the Path Towards Mitochondrial Loss.</title>
        <authorList>
            <person name="Novak L.V.F."/>
            <person name="Treitli S.C."/>
            <person name="Pyrih J."/>
            <person name="Halakuc P."/>
            <person name="Pipaliya S.V."/>
            <person name="Vacek V."/>
            <person name="Brzon O."/>
            <person name="Soukal P."/>
            <person name="Eme L."/>
            <person name="Dacks J.B."/>
            <person name="Karnkowska A."/>
            <person name="Elias M."/>
            <person name="Hampl V."/>
        </authorList>
    </citation>
    <scope>NUCLEOTIDE SEQUENCE [LARGE SCALE GENOMIC DNA]</scope>
    <source>
        <strain evidence="1">NAU3</strain>
        <tissue evidence="1">Gut</tissue>
    </source>
</reference>
<comment type="caution">
    <text evidence="1">The sequence shown here is derived from an EMBL/GenBank/DDBJ whole genome shotgun (WGS) entry which is preliminary data.</text>
</comment>
<dbReference type="Proteomes" id="UP001281761">
    <property type="component" value="Unassembled WGS sequence"/>
</dbReference>
<organism evidence="1 2">
    <name type="scientific">Blattamonas nauphoetae</name>
    <dbReference type="NCBI Taxonomy" id="2049346"/>
    <lineage>
        <taxon>Eukaryota</taxon>
        <taxon>Metamonada</taxon>
        <taxon>Preaxostyla</taxon>
        <taxon>Oxymonadida</taxon>
        <taxon>Blattamonas</taxon>
    </lineage>
</organism>
<proteinExistence type="predicted"/>
<accession>A0ABQ9WTM3</accession>
<evidence type="ECO:0000313" key="2">
    <source>
        <dbReference type="Proteomes" id="UP001281761"/>
    </source>
</evidence>
<evidence type="ECO:0000313" key="1">
    <source>
        <dbReference type="EMBL" id="KAK2942673.1"/>
    </source>
</evidence>
<protein>
    <submittedName>
        <fullName evidence="1">Uncharacterized protein</fullName>
    </submittedName>
</protein>
<name>A0ABQ9WTM3_9EUKA</name>
<dbReference type="EMBL" id="JARBJD010000390">
    <property type="protein sequence ID" value="KAK2942673.1"/>
    <property type="molecule type" value="Genomic_DNA"/>
</dbReference>
<keyword evidence="2" id="KW-1185">Reference proteome</keyword>
<gene>
    <name evidence="1" type="ORF">BLNAU_22399</name>
</gene>
<sequence length="193" mass="21281">MSDELLPMHRSNRSDESVISEHDAMSTAASWSSDSKFAICMSVSETVYAFETLKPPTFSPFPATTRAPSIVTLPRFAFDRLYTIIAGDVPLIETNSLFEISSPDIDPTHSTQLPPFSCSPTNDTPVNCMYPSVIFTAETSISTLAPSEMMKLRNTLSVSDMAIIQVSASLSFPTDCDHDRDPVKVDPEELYRD</sequence>